<keyword evidence="10" id="KW-1185">Reference proteome</keyword>
<dbReference type="GO" id="GO:0005634">
    <property type="term" value="C:nucleus"/>
    <property type="evidence" value="ECO:0007669"/>
    <property type="project" value="UniProtKB-SubCell"/>
</dbReference>
<keyword evidence="3" id="KW-0805">Transcription regulation</keyword>
<evidence type="ECO:0000256" key="2">
    <source>
        <dbReference type="ARBA" id="ARBA00022723"/>
    </source>
</evidence>
<evidence type="ECO:0000313" key="9">
    <source>
        <dbReference type="EMBL" id="KAJ9609540.1"/>
    </source>
</evidence>
<feature type="region of interest" description="Disordered" evidence="7">
    <location>
        <begin position="710"/>
        <end position="772"/>
    </location>
</feature>
<dbReference type="Proteomes" id="UP001172673">
    <property type="component" value="Unassembled WGS sequence"/>
</dbReference>
<gene>
    <name evidence="9" type="ORF">H2200_005867</name>
</gene>
<dbReference type="InterPro" id="IPR007219">
    <property type="entry name" value="XnlR_reg_dom"/>
</dbReference>
<dbReference type="InterPro" id="IPR001138">
    <property type="entry name" value="Zn2Cys6_DnaBD"/>
</dbReference>
<evidence type="ECO:0000256" key="7">
    <source>
        <dbReference type="SAM" id="MobiDB-lite"/>
    </source>
</evidence>
<dbReference type="SMART" id="SM00906">
    <property type="entry name" value="Fungal_trans"/>
    <property type="match status" value="1"/>
</dbReference>
<evidence type="ECO:0000313" key="10">
    <source>
        <dbReference type="Proteomes" id="UP001172673"/>
    </source>
</evidence>
<reference evidence="9" key="1">
    <citation type="submission" date="2022-10" db="EMBL/GenBank/DDBJ databases">
        <title>Culturing micro-colonial fungi from biological soil crusts in the Mojave desert and describing Neophaeococcomyces mojavensis, and introducing the new genera and species Taxawa tesnikishii.</title>
        <authorList>
            <person name="Kurbessoian T."/>
            <person name="Stajich J.E."/>
        </authorList>
    </citation>
    <scope>NUCLEOTIDE SEQUENCE</scope>
    <source>
        <strain evidence="9">TK_41</strain>
    </source>
</reference>
<keyword evidence="2" id="KW-0479">Metal-binding</keyword>
<dbReference type="PROSITE" id="PS50048">
    <property type="entry name" value="ZN2_CY6_FUNGAL_2"/>
    <property type="match status" value="1"/>
</dbReference>
<dbReference type="PROSITE" id="PS00463">
    <property type="entry name" value="ZN2_CY6_FUNGAL_1"/>
    <property type="match status" value="1"/>
</dbReference>
<comment type="subcellular location">
    <subcellularLocation>
        <location evidence="1">Nucleus</location>
    </subcellularLocation>
</comment>
<feature type="compositionally biased region" description="Polar residues" evidence="7">
    <location>
        <begin position="721"/>
        <end position="747"/>
    </location>
</feature>
<dbReference type="InterPro" id="IPR050613">
    <property type="entry name" value="Sec_Metabolite_Reg"/>
</dbReference>
<dbReference type="Gene3D" id="4.10.240.10">
    <property type="entry name" value="Zn(2)-C6 fungal-type DNA-binding domain"/>
    <property type="match status" value="1"/>
</dbReference>
<keyword evidence="6" id="KW-0539">Nucleus</keyword>
<dbReference type="CDD" id="cd00067">
    <property type="entry name" value="GAL4"/>
    <property type="match status" value="1"/>
</dbReference>
<feature type="region of interest" description="Disordered" evidence="7">
    <location>
        <begin position="106"/>
        <end position="138"/>
    </location>
</feature>
<proteinExistence type="predicted"/>
<evidence type="ECO:0000259" key="8">
    <source>
        <dbReference type="PROSITE" id="PS50048"/>
    </source>
</evidence>
<feature type="region of interest" description="Disordered" evidence="7">
    <location>
        <begin position="655"/>
        <end position="687"/>
    </location>
</feature>
<comment type="caution">
    <text evidence="9">The sequence shown here is derived from an EMBL/GenBank/DDBJ whole genome shotgun (WGS) entry which is preliminary data.</text>
</comment>
<dbReference type="AlphaFoldDB" id="A0AA39CIQ3"/>
<protein>
    <recommendedName>
        <fullName evidence="8">Zn(2)-C6 fungal-type domain-containing protein</fullName>
    </recommendedName>
</protein>
<dbReference type="EMBL" id="JAPDRK010000008">
    <property type="protein sequence ID" value="KAJ9609540.1"/>
    <property type="molecule type" value="Genomic_DNA"/>
</dbReference>
<dbReference type="CDD" id="cd12148">
    <property type="entry name" value="fungal_TF_MHR"/>
    <property type="match status" value="1"/>
</dbReference>
<evidence type="ECO:0000256" key="5">
    <source>
        <dbReference type="ARBA" id="ARBA00023163"/>
    </source>
</evidence>
<evidence type="ECO:0000256" key="3">
    <source>
        <dbReference type="ARBA" id="ARBA00023015"/>
    </source>
</evidence>
<evidence type="ECO:0000256" key="6">
    <source>
        <dbReference type="ARBA" id="ARBA00023242"/>
    </source>
</evidence>
<dbReference type="InterPro" id="IPR036864">
    <property type="entry name" value="Zn2-C6_fun-type_DNA-bd_sf"/>
</dbReference>
<organism evidence="9 10">
    <name type="scientific">Cladophialophora chaetospira</name>
    <dbReference type="NCBI Taxonomy" id="386627"/>
    <lineage>
        <taxon>Eukaryota</taxon>
        <taxon>Fungi</taxon>
        <taxon>Dikarya</taxon>
        <taxon>Ascomycota</taxon>
        <taxon>Pezizomycotina</taxon>
        <taxon>Eurotiomycetes</taxon>
        <taxon>Chaetothyriomycetidae</taxon>
        <taxon>Chaetothyriales</taxon>
        <taxon>Herpotrichiellaceae</taxon>
        <taxon>Cladophialophora</taxon>
    </lineage>
</organism>
<dbReference type="PANTHER" id="PTHR31001:SF50">
    <property type="entry name" value="ZN(II)2CYS6 TRANSCRIPTION FACTOR (EUROFUNG)"/>
    <property type="match status" value="1"/>
</dbReference>
<keyword evidence="5" id="KW-0804">Transcription</keyword>
<dbReference type="Pfam" id="PF00172">
    <property type="entry name" value="Zn_clus"/>
    <property type="match status" value="1"/>
</dbReference>
<dbReference type="PANTHER" id="PTHR31001">
    <property type="entry name" value="UNCHARACTERIZED TRANSCRIPTIONAL REGULATORY PROTEIN"/>
    <property type="match status" value="1"/>
</dbReference>
<evidence type="ECO:0000256" key="1">
    <source>
        <dbReference type="ARBA" id="ARBA00004123"/>
    </source>
</evidence>
<feature type="compositionally biased region" description="Low complexity" evidence="7">
    <location>
        <begin position="111"/>
        <end position="122"/>
    </location>
</feature>
<evidence type="ECO:0000256" key="4">
    <source>
        <dbReference type="ARBA" id="ARBA00023125"/>
    </source>
</evidence>
<feature type="domain" description="Zn(2)-C6 fungal-type" evidence="8">
    <location>
        <begin position="21"/>
        <end position="50"/>
    </location>
</feature>
<sequence>MSAPLAEMAPVAQTAAPKLRSCVVCRARKVRCDKQSPCSNCRRANIACVSPAAERAPRWARRLERHSGAVALTNDLPPQTTNAGVDKVMERLRSLESLVKELRGQLELAQSTSASNSPGSSTETRDQEHQRDRSSATDARALHAQFGRLVIQDASRSRYISSGFWSRVEDELDGLKMDLVGHGSDESEDETFTSPMTSFHEVARAPSERHAFLFRHHLQAPAPDIQGLHPLPMQVPFLLEVFHENVNHIIRTVHMPSATRMMRDSRTGGITSLTPSNEALMFSIYYAAIISMEEDDVSQLFNTQPYVQKMCDKLTLPQVTTNFGASKAELSHKYRVGLELTLAKADFLNAPDIILVQAMATFLSLARRYDSPKWVYMMIGLLVRMGQFLGLQRDGSHFADLTPYEIEMRRRVWWTICMLDLRSSEDQGMDLTIAPGTFDTKIPSNLNEADIEPETKQMPPERYGVTDMSWARITAGMTDIMRQMMANNAENSVAGLEGQSRLLNQIYQQFEREYLQHTTGSGNIAHWVATTVARLIMAKMTLISHLPVLFSSPDQQISNEIRTKLLIAAIEVAEYNHALNAEEGCRHWRWVYQTTTHWHSIVYLLIEISRRQWSATIERAWMALQSPWLIPTRLATDKNLGRWVPLKRLMDKARRHRSSELDRLRGNPEAATAVEAEEQKLPTPSSSGPFLPGFAVEMFRQQWRQLISAPPERADRPPNSGIINQQHSSSNLTSKTPSIPMQLGSSERSARKSPPNPDVQHRIAASSKSTTKADYSAQVIGQQFIPSPAGATTYLEPYTMGTGFNAWLWADTDPSVNVFSNVEVPSTDADMDLDTEVNWYDWVEIAKGMDWEARPGAMGPT</sequence>
<dbReference type="Pfam" id="PF04082">
    <property type="entry name" value="Fungal_trans"/>
    <property type="match status" value="1"/>
</dbReference>
<accession>A0AA39CIQ3</accession>
<dbReference type="SMART" id="SM00066">
    <property type="entry name" value="GAL4"/>
    <property type="match status" value="1"/>
</dbReference>
<feature type="compositionally biased region" description="Basic and acidic residues" evidence="7">
    <location>
        <begin position="123"/>
        <end position="135"/>
    </location>
</feature>
<name>A0AA39CIQ3_9EURO</name>
<dbReference type="GO" id="GO:0006351">
    <property type="term" value="P:DNA-templated transcription"/>
    <property type="evidence" value="ECO:0007669"/>
    <property type="project" value="InterPro"/>
</dbReference>
<dbReference type="SUPFAM" id="SSF57701">
    <property type="entry name" value="Zn2/Cys6 DNA-binding domain"/>
    <property type="match status" value="1"/>
</dbReference>
<keyword evidence="4" id="KW-0238">DNA-binding</keyword>
<dbReference type="GO" id="GO:0008270">
    <property type="term" value="F:zinc ion binding"/>
    <property type="evidence" value="ECO:0007669"/>
    <property type="project" value="InterPro"/>
</dbReference>
<dbReference type="GO" id="GO:0003677">
    <property type="term" value="F:DNA binding"/>
    <property type="evidence" value="ECO:0007669"/>
    <property type="project" value="UniProtKB-KW"/>
</dbReference>
<dbReference type="GO" id="GO:0000981">
    <property type="term" value="F:DNA-binding transcription factor activity, RNA polymerase II-specific"/>
    <property type="evidence" value="ECO:0007669"/>
    <property type="project" value="InterPro"/>
</dbReference>
<feature type="compositionally biased region" description="Basic and acidic residues" evidence="7">
    <location>
        <begin position="655"/>
        <end position="666"/>
    </location>
</feature>